<evidence type="ECO:0000256" key="1">
    <source>
        <dbReference type="SAM" id="Phobius"/>
    </source>
</evidence>
<feature type="transmembrane region" description="Helical" evidence="1">
    <location>
        <begin position="104"/>
        <end position="122"/>
    </location>
</feature>
<proteinExistence type="predicted"/>
<organism evidence="3">
    <name type="scientific">marine metagenome</name>
    <dbReference type="NCBI Taxonomy" id="408172"/>
    <lineage>
        <taxon>unclassified sequences</taxon>
        <taxon>metagenomes</taxon>
        <taxon>ecological metagenomes</taxon>
    </lineage>
</organism>
<gene>
    <name evidence="3" type="ORF">METZ01_LOCUS345181</name>
</gene>
<feature type="transmembrane region" description="Helical" evidence="1">
    <location>
        <begin position="39"/>
        <end position="58"/>
    </location>
</feature>
<reference evidence="3" key="1">
    <citation type="submission" date="2018-05" db="EMBL/GenBank/DDBJ databases">
        <authorList>
            <person name="Lanie J.A."/>
            <person name="Ng W.-L."/>
            <person name="Kazmierczak K.M."/>
            <person name="Andrzejewski T.M."/>
            <person name="Davidsen T.M."/>
            <person name="Wayne K.J."/>
            <person name="Tettelin H."/>
            <person name="Glass J.I."/>
            <person name="Rusch D."/>
            <person name="Podicherti R."/>
            <person name="Tsui H.-C.T."/>
            <person name="Winkler M.E."/>
        </authorList>
    </citation>
    <scope>NUCLEOTIDE SEQUENCE</scope>
</reference>
<accession>A0A382R558</accession>
<feature type="domain" description="EamA" evidence="2">
    <location>
        <begin position="9"/>
        <end position="133"/>
    </location>
</feature>
<dbReference type="InterPro" id="IPR000620">
    <property type="entry name" value="EamA_dom"/>
</dbReference>
<feature type="transmembrane region" description="Helical" evidence="1">
    <location>
        <begin position="73"/>
        <end position="92"/>
    </location>
</feature>
<dbReference type="GO" id="GO:0016020">
    <property type="term" value="C:membrane"/>
    <property type="evidence" value="ECO:0007669"/>
    <property type="project" value="InterPro"/>
</dbReference>
<dbReference type="EMBL" id="UINC01118891">
    <property type="protein sequence ID" value="SVC92327.1"/>
    <property type="molecule type" value="Genomic_DNA"/>
</dbReference>
<keyword evidence="1" id="KW-0812">Transmembrane</keyword>
<keyword evidence="1" id="KW-1133">Transmembrane helix</keyword>
<feature type="non-terminal residue" evidence="3">
    <location>
        <position position="134"/>
    </location>
</feature>
<evidence type="ECO:0000313" key="3">
    <source>
        <dbReference type="EMBL" id="SVC92327.1"/>
    </source>
</evidence>
<dbReference type="SUPFAM" id="SSF103481">
    <property type="entry name" value="Multidrug resistance efflux transporter EmrE"/>
    <property type="match status" value="1"/>
</dbReference>
<protein>
    <recommendedName>
        <fullName evidence="2">EamA domain-containing protein</fullName>
    </recommendedName>
</protein>
<dbReference type="InterPro" id="IPR037185">
    <property type="entry name" value="EmrE-like"/>
</dbReference>
<evidence type="ECO:0000259" key="2">
    <source>
        <dbReference type="Pfam" id="PF00892"/>
    </source>
</evidence>
<feature type="transmembrane region" description="Helical" evidence="1">
    <location>
        <begin position="6"/>
        <end position="27"/>
    </location>
</feature>
<sequence length="134" mass="14489">MNLSFPYAGEILSLSSALFWALAVVMMKRVGEKIHPVSINLFKNATGVILISMTLYIIGEPLINPGFVTREDYIRLIASAIIGMGLADIIFLHSLNIIGAGISALVDTVYSPFVILFAYLLLGEQLSAIQFLGG</sequence>
<dbReference type="AlphaFoldDB" id="A0A382R558"/>
<keyword evidence="1" id="KW-0472">Membrane</keyword>
<name>A0A382R558_9ZZZZ</name>
<dbReference type="Pfam" id="PF00892">
    <property type="entry name" value="EamA"/>
    <property type="match status" value="1"/>
</dbReference>